<dbReference type="PANTHER" id="PTHR11575:SF24">
    <property type="entry name" value="5'-NUCLEOTIDASE"/>
    <property type="match status" value="1"/>
</dbReference>
<feature type="region of interest" description="Disordered" evidence="2">
    <location>
        <begin position="52"/>
        <end position="128"/>
    </location>
</feature>
<dbReference type="GO" id="GO:0008253">
    <property type="term" value="F:5'-nucleotidase activity"/>
    <property type="evidence" value="ECO:0007669"/>
    <property type="project" value="TreeGrafter"/>
</dbReference>
<dbReference type="GO" id="GO:0030288">
    <property type="term" value="C:outer membrane-bounded periplasmic space"/>
    <property type="evidence" value="ECO:0007669"/>
    <property type="project" value="TreeGrafter"/>
</dbReference>
<feature type="transmembrane region" description="Helical" evidence="3">
    <location>
        <begin position="1424"/>
        <end position="1443"/>
    </location>
</feature>
<sequence>MLKGKGTSRWLQATMAFVLLLGTISPTGVVLAEPLKEIGKQVQTEKIEEEAVLDSENETVLAESEDTDLEQTLDSTEVPPLEKESEVTTEKEPMLSESQKTEEKQAVSALAEDPTEKSEKEKSDATKVSQKQVTILGTSDVHGNVWDWSYEDNRVADLGFARIGTIVKQVKGQNPNTLVIDAGDNLQGTLLTDDLYSTDKELLKEKHPVTQAMNTIGYDAMVLGNHEFNFGLDLITKLKNEASFPILSANIYNKSNGSNFVKAYTTKNVDGVKVAILGLTVPHVPKWDGDKVSSLDFKPLKEEAQKQVKIIEQQEKPDVIVAAMHTGLDNEDPSAAARNVITEVPEIDAFILGHDHREFAEKLADNTGKLKPVGAVKDTGSGVLRIDLNLEKDETDKKWQVKESAPTIISSKSVTGDGEVKAATQAAHDKTKEYVTGVIGEAVADFLPEAEIPGIPEAQLQPTAMISLINNVQRQVTGSDLAAAALFKADSQLNKGPIKFSDIFNIYKYPNTLVGANMNGKQLRTFLEKQAAYYQQYETGDVTIAFNPNIRVYNYDIVSGIQYKMDISKPEGSRIAELLFKGKPVTDNQTFKIAMNNYRFEGMVKEGLVDATPYFESDPDTLRGEIVNYIKNQPNGVIDPAKEIEKSFEIIGADLSHPLRDYVISQIKAGTKGFEIESSSDGRTPNVKKFNVDQLIAEGLIPEDMLEGLEGNTVKIMHTNDMHGRLEYMEDKYSPSIGMGRVKTFKDQQKPTLLVDAGDAMQGLPISNYSKGMDMVKAMNAVGYDGMTLGNHEFDFGLETALAYKDKLNFPIVSANVYKDGKRPFEPYALVNKKVEGKTQRFALIGLTTPETSVKTHPNNVKGVTFKKPAPVAIKTVKEIGNKADYFVFMTHLGFDETTVEDETSTYLAKQLAKNFPDKKIFIADGHSHSELPNGHIEQHVLMGQTGNHLNNVGMMTADYSEKLTKLSAKLHSFAELKGLEPNPEVEAIVQEAKENFDEDMSQVVLANNPIVFNGERENARTRETNLGNIVGDALYHYGQTGFNQPSDFAIMNGGGLRQSIQKGKVTKGDIVGVMPFGNTISQVKVTGKEIYEMFEHSLRSIHEKDEEGQVILDENGVPKLGANGGFLQVSDSIKVVYDSNLQGANPEEKVPGKRVLSIHIRNQAGKFVPISRTDKTTFNMVTNDFLAAGGDGYTMLAGKPVEQGPSMDEAFLAYLKGLSTKELEKYQVALPYTRIISKDSGLVVQLNTKPLKEAIAHAEGLTSADYTQHSWKALTAKLALAQDLLQQGTETEEVSQADLDNMVAQLNEVTLVSVVALREAVASTSHLRAKDYTTSSWQQFMTALNRSTQLLYDAKDESIAISQQALDTVVTQLSDAKQGLVSVTKETPTPTPTPTPKPGQPKPDKKPQTNKQTLPKTGEERSLVALVGMGVVLTSSYGWFWLKKKQEKAS</sequence>
<dbReference type="GO" id="GO:0009166">
    <property type="term" value="P:nucleotide catabolic process"/>
    <property type="evidence" value="ECO:0007669"/>
    <property type="project" value="InterPro"/>
</dbReference>
<feature type="compositionally biased region" description="Basic and acidic residues" evidence="2">
    <location>
        <begin position="80"/>
        <end position="105"/>
    </location>
</feature>
<dbReference type="InterPro" id="IPR006179">
    <property type="entry name" value="5_nucleotidase/apyrase"/>
</dbReference>
<dbReference type="SUPFAM" id="SSF55816">
    <property type="entry name" value="5'-nucleotidase (syn. UDP-sugar hydrolase), C-terminal domain"/>
    <property type="match status" value="2"/>
</dbReference>
<feature type="domain" description="5'-Nucleotidase C-terminal" evidence="5">
    <location>
        <begin position="1013"/>
        <end position="1198"/>
    </location>
</feature>
<dbReference type="PRINTS" id="PR01607">
    <property type="entry name" value="APYRASEFAMLY"/>
</dbReference>
<dbReference type="NCBIfam" id="TIGR01167">
    <property type="entry name" value="LPXTG_anchor"/>
    <property type="match status" value="1"/>
</dbReference>
<name>A0A429Z4R9_9ENTE</name>
<dbReference type="OrthoDB" id="9801679at2"/>
<feature type="compositionally biased region" description="Basic and acidic residues" evidence="2">
    <location>
        <begin position="114"/>
        <end position="125"/>
    </location>
</feature>
<gene>
    <name evidence="6" type="ORF">C7P63_08795</name>
</gene>
<feature type="region of interest" description="Disordered" evidence="2">
    <location>
        <begin position="1381"/>
        <end position="1421"/>
    </location>
</feature>
<reference evidence="6 7" key="1">
    <citation type="submission" date="2018-03" db="EMBL/GenBank/DDBJ databases">
        <authorList>
            <person name="Gulvik C.A."/>
        </authorList>
    </citation>
    <scope>NUCLEOTIDE SEQUENCE [LARGE SCALE GENOMIC DNA]</scope>
    <source>
        <strain evidence="6 7">JCM 31581</strain>
    </source>
</reference>
<keyword evidence="1" id="KW-0732">Signal</keyword>
<dbReference type="RefSeq" id="WP_125943785.1">
    <property type="nucleotide sequence ID" value="NZ_PXZH01000006.1"/>
</dbReference>
<comment type="caution">
    <text evidence="6">The sequence shown here is derived from an EMBL/GenBank/DDBJ whole genome shotgun (WGS) entry which is preliminary data.</text>
</comment>
<feature type="compositionally biased region" description="Pro residues" evidence="2">
    <location>
        <begin position="1390"/>
        <end position="1402"/>
    </location>
</feature>
<dbReference type="Pfam" id="PF00149">
    <property type="entry name" value="Metallophos"/>
    <property type="match status" value="2"/>
</dbReference>
<dbReference type="GO" id="GO:0008768">
    <property type="term" value="F:UDP-sugar diphosphatase activity"/>
    <property type="evidence" value="ECO:0007669"/>
    <property type="project" value="TreeGrafter"/>
</dbReference>
<evidence type="ECO:0000259" key="4">
    <source>
        <dbReference type="Pfam" id="PF00149"/>
    </source>
</evidence>
<dbReference type="PROSITE" id="PS00785">
    <property type="entry name" value="5_NUCLEOTIDASE_1"/>
    <property type="match status" value="1"/>
</dbReference>
<dbReference type="PANTHER" id="PTHR11575">
    <property type="entry name" value="5'-NUCLEOTIDASE-RELATED"/>
    <property type="match status" value="1"/>
</dbReference>
<feature type="domain" description="Calcineurin-like phosphoesterase" evidence="4">
    <location>
        <begin position="134"/>
        <end position="357"/>
    </location>
</feature>
<protein>
    <submittedName>
        <fullName evidence="6">Multifunctional 2',3'-cyclic-nucleotide 2'-phosphodiesterase/5'-nucleotidase/3'-nucleotidase</fullName>
    </submittedName>
</protein>
<dbReference type="PROSITE" id="PS00786">
    <property type="entry name" value="5_NUCLEOTIDASE_2"/>
    <property type="match status" value="2"/>
</dbReference>
<dbReference type="InterPro" id="IPR006146">
    <property type="entry name" value="5'-Nucleotdase_CS"/>
</dbReference>
<dbReference type="Proteomes" id="UP000277864">
    <property type="component" value="Unassembled WGS sequence"/>
</dbReference>
<accession>A0A429Z4R9</accession>
<feature type="domain" description="Calcineurin-like phosphoesterase" evidence="4">
    <location>
        <begin position="715"/>
        <end position="930"/>
    </location>
</feature>
<feature type="compositionally biased region" description="Acidic residues" evidence="2">
    <location>
        <begin position="52"/>
        <end position="71"/>
    </location>
</feature>
<dbReference type="GO" id="GO:0000166">
    <property type="term" value="F:nucleotide binding"/>
    <property type="evidence" value="ECO:0007669"/>
    <property type="project" value="InterPro"/>
</dbReference>
<keyword evidence="3" id="KW-1133">Transmembrane helix</keyword>
<dbReference type="Gene3D" id="1.20.1270.90">
    <property type="entry name" value="AF1782-like"/>
    <property type="match status" value="1"/>
</dbReference>
<dbReference type="InterPro" id="IPR004843">
    <property type="entry name" value="Calcineurin-like_PHP"/>
</dbReference>
<keyword evidence="3" id="KW-0812">Transmembrane</keyword>
<dbReference type="GO" id="GO:0046872">
    <property type="term" value="F:metal ion binding"/>
    <property type="evidence" value="ECO:0007669"/>
    <property type="project" value="InterPro"/>
</dbReference>
<evidence type="ECO:0000256" key="3">
    <source>
        <dbReference type="SAM" id="Phobius"/>
    </source>
</evidence>
<evidence type="ECO:0000259" key="5">
    <source>
        <dbReference type="Pfam" id="PF02872"/>
    </source>
</evidence>
<dbReference type="Gene3D" id="3.60.21.10">
    <property type="match status" value="2"/>
</dbReference>
<evidence type="ECO:0000256" key="2">
    <source>
        <dbReference type="SAM" id="MobiDB-lite"/>
    </source>
</evidence>
<dbReference type="Pfam" id="PF02872">
    <property type="entry name" value="5_nucleotid_C"/>
    <property type="match status" value="2"/>
</dbReference>
<keyword evidence="3" id="KW-0472">Membrane</keyword>
<dbReference type="EMBL" id="PXZH01000006">
    <property type="protein sequence ID" value="RST88692.1"/>
    <property type="molecule type" value="Genomic_DNA"/>
</dbReference>
<dbReference type="InterPro" id="IPR029052">
    <property type="entry name" value="Metallo-depent_PP-like"/>
</dbReference>
<dbReference type="Gene3D" id="1.20.1270.70">
    <property type="entry name" value="Designed single chain three-helix bundle"/>
    <property type="match status" value="1"/>
</dbReference>
<dbReference type="SUPFAM" id="SSF56300">
    <property type="entry name" value="Metallo-dependent phosphatases"/>
    <property type="match status" value="2"/>
</dbReference>
<dbReference type="InterPro" id="IPR036907">
    <property type="entry name" value="5'-Nucleotdase_C_sf"/>
</dbReference>
<dbReference type="InterPro" id="IPR008334">
    <property type="entry name" value="5'-Nucleotdase_C"/>
</dbReference>
<dbReference type="Gene3D" id="3.90.780.10">
    <property type="entry name" value="5'-Nucleotidase, C-terminal domain"/>
    <property type="match status" value="2"/>
</dbReference>
<keyword evidence="7" id="KW-1185">Reference proteome</keyword>
<dbReference type="Pfam" id="PF07554">
    <property type="entry name" value="FIVAR"/>
    <property type="match status" value="2"/>
</dbReference>
<organism evidence="6 7">
    <name type="scientific">Vagococcus humatus</name>
    <dbReference type="NCBI Taxonomy" id="1889241"/>
    <lineage>
        <taxon>Bacteria</taxon>
        <taxon>Bacillati</taxon>
        <taxon>Bacillota</taxon>
        <taxon>Bacilli</taxon>
        <taxon>Lactobacillales</taxon>
        <taxon>Enterococcaceae</taxon>
        <taxon>Vagococcus</taxon>
    </lineage>
</organism>
<evidence type="ECO:0000256" key="1">
    <source>
        <dbReference type="ARBA" id="ARBA00022729"/>
    </source>
</evidence>
<feature type="domain" description="5'-Nucleotidase C-terminal" evidence="5">
    <location>
        <begin position="458"/>
        <end position="602"/>
    </location>
</feature>
<proteinExistence type="predicted"/>
<evidence type="ECO:0000313" key="6">
    <source>
        <dbReference type="EMBL" id="RST88692.1"/>
    </source>
</evidence>
<evidence type="ECO:0000313" key="7">
    <source>
        <dbReference type="Proteomes" id="UP000277864"/>
    </source>
</evidence>